<dbReference type="PANTHER" id="PTHR31142">
    <property type="entry name" value="TOBAMOVIRUS MULTIPLICATION PROTEIN 1-LIKE ISOFORM X1"/>
    <property type="match status" value="1"/>
</dbReference>
<evidence type="ECO:0000256" key="3">
    <source>
        <dbReference type="ARBA" id="ARBA00022692"/>
    </source>
</evidence>
<keyword evidence="5 6" id="KW-0472">Membrane</keyword>
<evidence type="ECO:0000313" key="8">
    <source>
        <dbReference type="EMBL" id="PWZ53494.1"/>
    </source>
</evidence>
<feature type="domain" description="THH1/TOM1/TOM3" evidence="7">
    <location>
        <begin position="43"/>
        <end position="143"/>
    </location>
</feature>
<name>A0A317Y733_MAIZE</name>
<dbReference type="Proteomes" id="UP000251960">
    <property type="component" value="Chromosome 1"/>
</dbReference>
<dbReference type="InterPro" id="IPR009457">
    <property type="entry name" value="THH1/TOM1/TOM3_dom"/>
</dbReference>
<organism evidence="8">
    <name type="scientific">Zea mays</name>
    <name type="common">Maize</name>
    <dbReference type="NCBI Taxonomy" id="4577"/>
    <lineage>
        <taxon>Eukaryota</taxon>
        <taxon>Viridiplantae</taxon>
        <taxon>Streptophyta</taxon>
        <taxon>Embryophyta</taxon>
        <taxon>Tracheophyta</taxon>
        <taxon>Spermatophyta</taxon>
        <taxon>Magnoliopsida</taxon>
        <taxon>Liliopsida</taxon>
        <taxon>Poales</taxon>
        <taxon>Poaceae</taxon>
        <taxon>PACMAD clade</taxon>
        <taxon>Panicoideae</taxon>
        <taxon>Andropogonodae</taxon>
        <taxon>Andropogoneae</taxon>
        <taxon>Tripsacinae</taxon>
        <taxon>Zea</taxon>
    </lineage>
</organism>
<evidence type="ECO:0000256" key="5">
    <source>
        <dbReference type="ARBA" id="ARBA00023136"/>
    </source>
</evidence>
<dbReference type="AlphaFoldDB" id="A0A317Y733"/>
<dbReference type="InterPro" id="IPR040226">
    <property type="entry name" value="THH1/TOM1/TOM3"/>
</dbReference>
<keyword evidence="3 6" id="KW-0812">Transmembrane</keyword>
<gene>
    <name evidence="8" type="ORF">Zm00014a_029211</name>
</gene>
<dbReference type="EMBL" id="NCVQ01000001">
    <property type="protein sequence ID" value="PWZ53494.1"/>
    <property type="molecule type" value="Genomic_DNA"/>
</dbReference>
<dbReference type="Pfam" id="PF06454">
    <property type="entry name" value="THH1_TOM1-3_dom"/>
    <property type="match status" value="1"/>
</dbReference>
<comment type="similarity">
    <text evidence="2">Belongs to the plant tobamovirus multiplication TOM1 protein family.</text>
</comment>
<evidence type="ECO:0000256" key="6">
    <source>
        <dbReference type="SAM" id="Phobius"/>
    </source>
</evidence>
<feature type="transmembrane region" description="Helical" evidence="6">
    <location>
        <begin position="94"/>
        <end position="115"/>
    </location>
</feature>
<comment type="caution">
    <text evidence="8">The sequence shown here is derived from an EMBL/GenBank/DDBJ whole genome shotgun (WGS) entry which is preliminary data.</text>
</comment>
<keyword evidence="4 6" id="KW-1133">Transmembrane helix</keyword>
<reference evidence="8" key="1">
    <citation type="journal article" date="2018" name="Nat. Genet.">
        <title>Extensive intraspecific gene order and gene structural variations between Mo17 and other maize genomes.</title>
        <authorList>
            <person name="Sun S."/>
            <person name="Zhou Y."/>
            <person name="Chen J."/>
            <person name="Shi J."/>
            <person name="Zhao H."/>
            <person name="Zhao H."/>
            <person name="Song W."/>
            <person name="Zhang M."/>
            <person name="Cui Y."/>
            <person name="Dong X."/>
            <person name="Liu H."/>
            <person name="Ma X."/>
            <person name="Jiao Y."/>
            <person name="Wang B."/>
            <person name="Wei X."/>
            <person name="Stein J.C."/>
            <person name="Glaubitz J.C."/>
            <person name="Lu F."/>
            <person name="Yu G."/>
            <person name="Liang C."/>
            <person name="Fengler K."/>
            <person name="Li B."/>
            <person name="Rafalski A."/>
            <person name="Schnable P.S."/>
            <person name="Ware D.H."/>
            <person name="Buckler E.S."/>
            <person name="Lai J."/>
        </authorList>
    </citation>
    <scope>NUCLEOTIDE SEQUENCE [LARGE SCALE GENOMIC DNA]</scope>
    <source>
        <tissue evidence="8">Seedling</tissue>
    </source>
</reference>
<sequence>MTAYFTAPWAGGATSTSRRALRHRLGRRAGKHPPASLRFPDPCLVQLIRIECRVSEYGWTTQKVFQFLNFLVNGVRSVVFVLRRNVQLVEPEDMPGLAFFTTYALLVLFWAKIYYQARAMSTDWLRPTFYWINGVVYAIQVKIEDIYQQ</sequence>
<evidence type="ECO:0000256" key="4">
    <source>
        <dbReference type="ARBA" id="ARBA00022989"/>
    </source>
</evidence>
<comment type="subcellular location">
    <subcellularLocation>
        <location evidence="1">Vacuole membrane</location>
        <topology evidence="1">Multi-pass membrane protein</topology>
    </subcellularLocation>
</comment>
<accession>A0A317Y733</accession>
<dbReference type="PANTHER" id="PTHR31142:SF3">
    <property type="entry name" value="THH1_TOM1_TOM3 DOMAIN-CONTAINING PROTEIN"/>
    <property type="match status" value="1"/>
</dbReference>
<evidence type="ECO:0000256" key="1">
    <source>
        <dbReference type="ARBA" id="ARBA00004128"/>
    </source>
</evidence>
<evidence type="ECO:0000259" key="7">
    <source>
        <dbReference type="Pfam" id="PF06454"/>
    </source>
</evidence>
<protein>
    <recommendedName>
        <fullName evidence="7">THH1/TOM1/TOM3 domain-containing protein</fullName>
    </recommendedName>
</protein>
<proteinExistence type="inferred from homology"/>
<evidence type="ECO:0000256" key="2">
    <source>
        <dbReference type="ARBA" id="ARBA00006779"/>
    </source>
</evidence>
<dbReference type="GO" id="GO:0005774">
    <property type="term" value="C:vacuolar membrane"/>
    <property type="evidence" value="ECO:0007669"/>
    <property type="project" value="UniProtKB-SubCell"/>
</dbReference>